<keyword evidence="2" id="KW-0472">Membrane</keyword>
<feature type="region of interest" description="Disordered" evidence="1">
    <location>
        <begin position="157"/>
        <end position="199"/>
    </location>
</feature>
<gene>
    <name evidence="3" type="ORF">NKR19_g5505</name>
</gene>
<accession>A0AA38VSG6</accession>
<name>A0AA38VSG6_9PEZI</name>
<comment type="caution">
    <text evidence="3">The sequence shown here is derived from an EMBL/GenBank/DDBJ whole genome shotgun (WGS) entry which is preliminary data.</text>
</comment>
<sequence length="308" mass="32366">MTTRTLTVPQSPESNALVVPLTSIWRQPPCCPTTDSDGATGSGLIFFDYASITTSCGPPEFSSVWWNKGFYSPAICPSGYTIGCNVTGTVTSGGAPDYALRPGESAFKCVPRNWTCLDWASSLAEATLTQGVRVPAIEIRFHSSDLSLFETPPFQGWSGSSVPPGPTTSSSQCPTTSASITTPRPSPTTTWTPGSTQGGGLSTGAKAGIAVGSALGGILLLGALLAWFRSRRKHTRLSTTDPDVTALDGNTSAELEGRKAAKLATELPNEPDVHEVDAQTRVPYVAHPYITESYSPEALANAPRSELP</sequence>
<dbReference type="AlphaFoldDB" id="A0AA38VSG6"/>
<feature type="compositionally biased region" description="Low complexity" evidence="1">
    <location>
        <begin position="158"/>
        <end position="195"/>
    </location>
</feature>
<keyword evidence="2" id="KW-1133">Transmembrane helix</keyword>
<evidence type="ECO:0000313" key="4">
    <source>
        <dbReference type="Proteomes" id="UP001174691"/>
    </source>
</evidence>
<protein>
    <submittedName>
        <fullName evidence="3">Uncharacterized protein</fullName>
    </submittedName>
</protein>
<keyword evidence="4" id="KW-1185">Reference proteome</keyword>
<reference evidence="3" key="1">
    <citation type="submission" date="2022-07" db="EMBL/GenBank/DDBJ databases">
        <title>Fungi with potential for degradation of polypropylene.</title>
        <authorList>
            <person name="Gostincar C."/>
        </authorList>
    </citation>
    <scope>NUCLEOTIDE SEQUENCE</scope>
    <source>
        <strain evidence="3">EXF-13287</strain>
    </source>
</reference>
<organism evidence="3 4">
    <name type="scientific">Coniochaeta hoffmannii</name>
    <dbReference type="NCBI Taxonomy" id="91930"/>
    <lineage>
        <taxon>Eukaryota</taxon>
        <taxon>Fungi</taxon>
        <taxon>Dikarya</taxon>
        <taxon>Ascomycota</taxon>
        <taxon>Pezizomycotina</taxon>
        <taxon>Sordariomycetes</taxon>
        <taxon>Sordariomycetidae</taxon>
        <taxon>Coniochaetales</taxon>
        <taxon>Coniochaetaceae</taxon>
        <taxon>Coniochaeta</taxon>
    </lineage>
</organism>
<evidence type="ECO:0000256" key="2">
    <source>
        <dbReference type="SAM" id="Phobius"/>
    </source>
</evidence>
<evidence type="ECO:0000256" key="1">
    <source>
        <dbReference type="SAM" id="MobiDB-lite"/>
    </source>
</evidence>
<feature type="transmembrane region" description="Helical" evidence="2">
    <location>
        <begin position="207"/>
        <end position="228"/>
    </location>
</feature>
<evidence type="ECO:0000313" key="3">
    <source>
        <dbReference type="EMBL" id="KAJ9149732.1"/>
    </source>
</evidence>
<keyword evidence="2" id="KW-0812">Transmembrane</keyword>
<proteinExistence type="predicted"/>
<dbReference type="Proteomes" id="UP001174691">
    <property type="component" value="Unassembled WGS sequence"/>
</dbReference>
<dbReference type="EMBL" id="JANBVN010000076">
    <property type="protein sequence ID" value="KAJ9149732.1"/>
    <property type="molecule type" value="Genomic_DNA"/>
</dbReference>